<keyword evidence="7" id="KW-1185">Reference proteome</keyword>
<dbReference type="InterPro" id="IPR001091">
    <property type="entry name" value="RM_Methyltransferase"/>
</dbReference>
<evidence type="ECO:0000256" key="4">
    <source>
        <dbReference type="RuleBase" id="RU362026"/>
    </source>
</evidence>
<dbReference type="Proteomes" id="UP001565283">
    <property type="component" value="Unassembled WGS sequence"/>
</dbReference>
<dbReference type="Pfam" id="PF01555">
    <property type="entry name" value="N6_N4_Mtase"/>
    <property type="match status" value="1"/>
</dbReference>
<evidence type="ECO:0000259" key="5">
    <source>
        <dbReference type="Pfam" id="PF01555"/>
    </source>
</evidence>
<comment type="caution">
    <text evidence="6">The sequence shown here is derived from an EMBL/GenBank/DDBJ whole genome shotgun (WGS) entry which is preliminary data.</text>
</comment>
<evidence type="ECO:0000256" key="1">
    <source>
        <dbReference type="ARBA" id="ARBA00022603"/>
    </source>
</evidence>
<evidence type="ECO:0000313" key="7">
    <source>
        <dbReference type="Proteomes" id="UP001565283"/>
    </source>
</evidence>
<dbReference type="GO" id="GO:0008168">
    <property type="term" value="F:methyltransferase activity"/>
    <property type="evidence" value="ECO:0007669"/>
    <property type="project" value="UniProtKB-KW"/>
</dbReference>
<evidence type="ECO:0000256" key="2">
    <source>
        <dbReference type="ARBA" id="ARBA00022679"/>
    </source>
</evidence>
<keyword evidence="3" id="KW-0680">Restriction system</keyword>
<keyword evidence="2 6" id="KW-0808">Transferase</keyword>
<dbReference type="Gene3D" id="3.40.50.150">
    <property type="entry name" value="Vaccinia Virus protein VP39"/>
    <property type="match status" value="1"/>
</dbReference>
<accession>A0ABV4D2W8</accession>
<proteinExistence type="inferred from homology"/>
<name>A0ABV4D2W8_9LACT</name>
<dbReference type="GO" id="GO:0032259">
    <property type="term" value="P:methylation"/>
    <property type="evidence" value="ECO:0007669"/>
    <property type="project" value="UniProtKB-KW"/>
</dbReference>
<dbReference type="SUPFAM" id="SSF53335">
    <property type="entry name" value="S-adenosyl-L-methionine-dependent methyltransferases"/>
    <property type="match status" value="1"/>
</dbReference>
<dbReference type="EC" id="2.1.1.-" evidence="4"/>
<sequence length="268" mass="30859">MKIKCELYNDNFQNRKKYNIPRAQLVIADIPYNLGNNAFASNPSWYVGGDNKKGESSKAGKQFFPSDKNFNLVEYMHFCSKLLIKEPKERGKAPAMIMFCSFEQMAPLIEVAKRYGFKKSYPLVFVKKSSAQALKANMRIVGATEYAIVFYRDKLPKFNNTWQQEETGKKMVLNWFEWKRDNVKQVPKIHPTQKPVNLLEKLIKTFTDPGDVVIDPCAGSGTTLLAAKKNGRHSYGFEIYKPFYKAAVEQLLPSFDYEEQLDLFKDIS</sequence>
<protein>
    <recommendedName>
        <fullName evidence="4">Methyltransferase</fullName>
        <ecNumber evidence="4">2.1.1.-</ecNumber>
    </recommendedName>
</protein>
<comment type="similarity">
    <text evidence="4">Belongs to the N(4)/N(6)-methyltransferase family.</text>
</comment>
<dbReference type="InterPro" id="IPR002941">
    <property type="entry name" value="DNA_methylase_N4/N6"/>
</dbReference>
<gene>
    <name evidence="6" type="ORF">AALA52_03645</name>
</gene>
<keyword evidence="1 6" id="KW-0489">Methyltransferase</keyword>
<dbReference type="RefSeq" id="WP_369919058.1">
    <property type="nucleotide sequence ID" value="NZ_JBCLSH010000008.1"/>
</dbReference>
<feature type="domain" description="DNA methylase N-4/N-6" evidence="5">
    <location>
        <begin position="24"/>
        <end position="248"/>
    </location>
</feature>
<evidence type="ECO:0000256" key="3">
    <source>
        <dbReference type="ARBA" id="ARBA00022747"/>
    </source>
</evidence>
<dbReference type="PRINTS" id="PR00508">
    <property type="entry name" value="S21N4MTFRASE"/>
</dbReference>
<evidence type="ECO:0000313" key="6">
    <source>
        <dbReference type="EMBL" id="MEY8443339.1"/>
    </source>
</evidence>
<organism evidence="6 7">
    <name type="scientific">Lactococcus ileimucosae</name>
    <dbReference type="NCBI Taxonomy" id="2941329"/>
    <lineage>
        <taxon>Bacteria</taxon>
        <taxon>Bacillati</taxon>
        <taxon>Bacillota</taxon>
        <taxon>Bacilli</taxon>
        <taxon>Lactobacillales</taxon>
        <taxon>Streptococcaceae</taxon>
        <taxon>Lactococcus</taxon>
    </lineage>
</organism>
<dbReference type="InterPro" id="IPR029063">
    <property type="entry name" value="SAM-dependent_MTases_sf"/>
</dbReference>
<reference evidence="6 7" key="1">
    <citation type="submission" date="2024-03" db="EMBL/GenBank/DDBJ databases">
        <title>Mouse gut bacterial collection (mGBC) of GemPharmatech.</title>
        <authorList>
            <person name="He Y."/>
            <person name="Dong L."/>
            <person name="Wu D."/>
            <person name="Gao X."/>
            <person name="Lin Z."/>
        </authorList>
    </citation>
    <scope>NUCLEOTIDE SEQUENCE [LARGE SCALE GENOMIC DNA]</scope>
    <source>
        <strain evidence="6 7">61-15</strain>
    </source>
</reference>
<dbReference type="EMBL" id="JBCLSH010000008">
    <property type="protein sequence ID" value="MEY8443339.1"/>
    <property type="molecule type" value="Genomic_DNA"/>
</dbReference>